<evidence type="ECO:0000256" key="1">
    <source>
        <dbReference type="SAM" id="SignalP"/>
    </source>
</evidence>
<sequence length="115" mass="12630">MGLKKFIVVEQLCLLIHLGSTYACSAQWPGGWRKRRQARVELVYFRAQGRAACGFVCVRVKSGQGCVGVYSEWGSFWKSGDPGGLSGCMQLVGYLLCIVARACSGESEFVSLIWL</sequence>
<proteinExistence type="predicted"/>
<comment type="caution">
    <text evidence="2">The sequence shown here is derived from an EMBL/GenBank/DDBJ whole genome shotgun (WGS) entry which is preliminary data.</text>
</comment>
<dbReference type="HOGENOM" id="CLU_2110348_0_0_1"/>
<dbReference type="EMBL" id="AZST01002123">
    <property type="protein sequence ID" value="KEP45191.1"/>
    <property type="molecule type" value="Genomic_DNA"/>
</dbReference>
<dbReference type="PROSITE" id="PS51257">
    <property type="entry name" value="PROKAR_LIPOPROTEIN"/>
    <property type="match status" value="1"/>
</dbReference>
<evidence type="ECO:0008006" key="4">
    <source>
        <dbReference type="Google" id="ProtNLM"/>
    </source>
</evidence>
<organism evidence="2 3">
    <name type="scientific">Rhizoctonia solani 123E</name>
    <dbReference type="NCBI Taxonomy" id="1423351"/>
    <lineage>
        <taxon>Eukaryota</taxon>
        <taxon>Fungi</taxon>
        <taxon>Dikarya</taxon>
        <taxon>Basidiomycota</taxon>
        <taxon>Agaricomycotina</taxon>
        <taxon>Agaricomycetes</taxon>
        <taxon>Cantharellales</taxon>
        <taxon>Ceratobasidiaceae</taxon>
        <taxon>Rhizoctonia</taxon>
    </lineage>
</organism>
<keyword evidence="3" id="KW-1185">Reference proteome</keyword>
<protein>
    <recommendedName>
        <fullName evidence="4">Transmembrane protein</fullName>
    </recommendedName>
</protein>
<evidence type="ECO:0000313" key="2">
    <source>
        <dbReference type="EMBL" id="KEP45191.1"/>
    </source>
</evidence>
<dbReference type="Proteomes" id="UP000027456">
    <property type="component" value="Unassembled WGS sequence"/>
</dbReference>
<keyword evidence="1" id="KW-0732">Signal</keyword>
<feature type="chain" id="PRO_5001697861" description="Transmembrane protein" evidence="1">
    <location>
        <begin position="24"/>
        <end position="115"/>
    </location>
</feature>
<dbReference type="AlphaFoldDB" id="A0A074RDE2"/>
<name>A0A074RDE2_9AGAM</name>
<reference evidence="2 3" key="1">
    <citation type="submission" date="2013-12" db="EMBL/GenBank/DDBJ databases">
        <authorList>
            <person name="Cubeta M."/>
            <person name="Pakala S."/>
            <person name="Fedorova N."/>
            <person name="Thomas E."/>
            <person name="Dean R."/>
            <person name="Jabaji S."/>
            <person name="Neate S."/>
            <person name="Toda T."/>
            <person name="Tavantzis S."/>
            <person name="Vilgalys R."/>
            <person name="Bharathan N."/>
            <person name="Pakala S."/>
            <person name="Losada L.S."/>
            <person name="Zafar N."/>
            <person name="Nierman W."/>
        </authorList>
    </citation>
    <scope>NUCLEOTIDE SEQUENCE [LARGE SCALE GENOMIC DNA]</scope>
    <source>
        <strain evidence="2 3">123E</strain>
    </source>
</reference>
<feature type="signal peptide" evidence="1">
    <location>
        <begin position="1"/>
        <end position="23"/>
    </location>
</feature>
<gene>
    <name evidence="2" type="ORF">V565_305310</name>
</gene>
<evidence type="ECO:0000313" key="3">
    <source>
        <dbReference type="Proteomes" id="UP000027456"/>
    </source>
</evidence>
<accession>A0A074RDE2</accession>